<evidence type="ECO:0000313" key="1">
    <source>
        <dbReference type="EMBL" id="NYH94634.1"/>
    </source>
</evidence>
<dbReference type="InterPro" id="IPR015421">
    <property type="entry name" value="PyrdxlP-dep_Trfase_major"/>
</dbReference>
<dbReference type="RefSeq" id="WP_179406604.1">
    <property type="nucleotide sequence ID" value="NZ_BMGF01000006.1"/>
</dbReference>
<proteinExistence type="predicted"/>
<gene>
    <name evidence="1" type="ORF">FHS75_000953</name>
</gene>
<dbReference type="InterPro" id="IPR015424">
    <property type="entry name" value="PyrdxlP-dep_Trfase"/>
</dbReference>
<organism evidence="1 2">
    <name type="scientific">Novosphingobium marinum</name>
    <dbReference type="NCBI Taxonomy" id="1514948"/>
    <lineage>
        <taxon>Bacteria</taxon>
        <taxon>Pseudomonadati</taxon>
        <taxon>Pseudomonadota</taxon>
        <taxon>Alphaproteobacteria</taxon>
        <taxon>Sphingomonadales</taxon>
        <taxon>Sphingomonadaceae</taxon>
        <taxon>Novosphingobium</taxon>
    </lineage>
</organism>
<protein>
    <submittedName>
        <fullName evidence="1">Uncharacterized protein</fullName>
    </submittedName>
</protein>
<accession>A0A7Y9XU43</accession>
<dbReference type="AlphaFoldDB" id="A0A7Y9XU43"/>
<name>A0A7Y9XU43_9SPHN</name>
<dbReference type="Gene3D" id="3.40.640.10">
    <property type="entry name" value="Type I PLP-dependent aspartate aminotransferase-like (Major domain)"/>
    <property type="match status" value="1"/>
</dbReference>
<dbReference type="SUPFAM" id="SSF53383">
    <property type="entry name" value="PLP-dependent transferases"/>
    <property type="match status" value="1"/>
</dbReference>
<keyword evidence="2" id="KW-1185">Reference proteome</keyword>
<dbReference type="Proteomes" id="UP000522081">
    <property type="component" value="Unassembled WGS sequence"/>
</dbReference>
<dbReference type="EMBL" id="JACBZF010000002">
    <property type="protein sequence ID" value="NYH94634.1"/>
    <property type="molecule type" value="Genomic_DNA"/>
</dbReference>
<evidence type="ECO:0000313" key="2">
    <source>
        <dbReference type="Proteomes" id="UP000522081"/>
    </source>
</evidence>
<sequence>MTRNLTEILTDWMTRGGDARIFLDPATGLNRYSSAPRPGEVLAFASSTANDLSADAMAHLEARFPSGVGHLQDGTRYGEFLDELRDAIALAYGLETSTDIFFAPSGTDLEYVGLLSVAGRRSGGIVNILLGADEVGSGCIYSAAGCYFANETALDIPVRPDLPVEGLPPIDMRDEPVRCAEGIAFESDTIADAIERDIANALARDCFPLVHVVHGSKTGLVLPKLDDVDRLRERFGSDVGFVVDACQARITADAIRAYLDRGMIVFITGSKFMGGPPFSGFALLPSGVARDAVPVPPGMANIFARAEVPSDWPGREICADIGNPGLALRLSASLFELARFQALPFERVERIVFAFCRAIAALMRRLDIREVASAPLGELGEAPAEHPIEMLTLMTLDLSHSRDGLRERPLDFAAAAAINRRLIESGIRLGQPVRCVKLANGEWGATLRVGLSMPQIVMLDTLDDDALEAWLGSAMERIGAQLALALASGACV</sequence>
<reference evidence="1 2" key="1">
    <citation type="submission" date="2020-07" db="EMBL/GenBank/DDBJ databases">
        <title>Genomic Encyclopedia of Type Strains, Phase IV (KMG-IV): sequencing the most valuable type-strain genomes for metagenomic binning, comparative biology and taxonomic classification.</title>
        <authorList>
            <person name="Goeker M."/>
        </authorList>
    </citation>
    <scope>NUCLEOTIDE SEQUENCE [LARGE SCALE GENOMIC DNA]</scope>
    <source>
        <strain evidence="1 2">DSM 29043</strain>
    </source>
</reference>
<comment type="caution">
    <text evidence="1">The sequence shown here is derived from an EMBL/GenBank/DDBJ whole genome shotgun (WGS) entry which is preliminary data.</text>
</comment>